<dbReference type="CDD" id="cd17580">
    <property type="entry name" value="REC_2_DhkD-like"/>
    <property type="match status" value="1"/>
</dbReference>
<comment type="caution">
    <text evidence="21">The sequence shown here is derived from an EMBL/GenBank/DDBJ whole genome shotgun (WGS) entry which is preliminary data.</text>
</comment>
<evidence type="ECO:0000256" key="11">
    <source>
        <dbReference type="PROSITE-ProRule" id="PRU00050"/>
    </source>
</evidence>
<evidence type="ECO:0000256" key="8">
    <source>
        <dbReference type="ARBA" id="ARBA00022777"/>
    </source>
</evidence>
<evidence type="ECO:0000256" key="2">
    <source>
        <dbReference type="ARBA" id="ARBA00001541"/>
    </source>
</evidence>
<dbReference type="EMBL" id="AAOF01000013">
    <property type="protein sequence ID" value="EAR21039.1"/>
    <property type="molecule type" value="Genomic_DNA"/>
</dbReference>
<dbReference type="InterPro" id="IPR000673">
    <property type="entry name" value="Sig_transdc_resp-reg_Me-estase"/>
</dbReference>
<feature type="coiled-coil region" evidence="13">
    <location>
        <begin position="692"/>
        <end position="782"/>
    </location>
</feature>
<feature type="region of interest" description="Disordered" evidence="14">
    <location>
        <begin position="225"/>
        <end position="256"/>
    </location>
</feature>
<dbReference type="HOGENOM" id="CLU_000892_2_1_6"/>
<feature type="compositionally biased region" description="Basic and acidic residues" evidence="14">
    <location>
        <begin position="246"/>
        <end position="256"/>
    </location>
</feature>
<organism evidence="21 22">
    <name type="scientific">Nitrococcus mobilis Nb-231</name>
    <dbReference type="NCBI Taxonomy" id="314278"/>
    <lineage>
        <taxon>Bacteria</taxon>
        <taxon>Pseudomonadati</taxon>
        <taxon>Pseudomonadota</taxon>
        <taxon>Gammaproteobacteria</taxon>
        <taxon>Chromatiales</taxon>
        <taxon>Ectothiorhodospiraceae</taxon>
        <taxon>Nitrococcus</taxon>
    </lineage>
</organism>
<evidence type="ECO:0000256" key="5">
    <source>
        <dbReference type="ARBA" id="ARBA00022603"/>
    </source>
</evidence>
<dbReference type="SUPFAM" id="SSF47384">
    <property type="entry name" value="Homodimeric domain of signal transducing histidine kinase"/>
    <property type="match status" value="1"/>
</dbReference>
<dbReference type="SUPFAM" id="SSF55785">
    <property type="entry name" value="PYP-like sensor domain (PAS domain)"/>
    <property type="match status" value="4"/>
</dbReference>
<dbReference type="SUPFAM" id="SSF47757">
    <property type="entry name" value="Chemotaxis receptor methyltransferase CheR, N-terminal domain"/>
    <property type="match status" value="1"/>
</dbReference>
<dbReference type="InterPro" id="IPR011006">
    <property type="entry name" value="CheY-like_superfamily"/>
</dbReference>
<dbReference type="SMART" id="SM00448">
    <property type="entry name" value="REC"/>
    <property type="match status" value="1"/>
</dbReference>
<evidence type="ECO:0000256" key="13">
    <source>
        <dbReference type="SAM" id="Coils"/>
    </source>
</evidence>
<dbReference type="InterPro" id="IPR036097">
    <property type="entry name" value="HisK_dim/P_sf"/>
</dbReference>
<dbReference type="Pfam" id="PF02518">
    <property type="entry name" value="HATPase_c"/>
    <property type="match status" value="1"/>
</dbReference>
<reference evidence="21 22" key="1">
    <citation type="submission" date="2006-02" db="EMBL/GenBank/DDBJ databases">
        <authorList>
            <person name="Waterbury J."/>
            <person name="Ferriera S."/>
            <person name="Johnson J."/>
            <person name="Kravitz S."/>
            <person name="Halpern A."/>
            <person name="Remington K."/>
            <person name="Beeson K."/>
            <person name="Tran B."/>
            <person name="Rogers Y.-H."/>
            <person name="Friedman R."/>
            <person name="Venter J.C."/>
        </authorList>
    </citation>
    <scope>NUCLEOTIDE SEQUENCE [LARGE SCALE GENOMIC DNA]</scope>
    <source>
        <strain evidence="21 22">Nb-231</strain>
    </source>
</reference>
<dbReference type="InterPro" id="IPR003661">
    <property type="entry name" value="HisK_dim/P_dom"/>
</dbReference>
<dbReference type="GO" id="GO:0005737">
    <property type="term" value="C:cytoplasm"/>
    <property type="evidence" value="ECO:0007669"/>
    <property type="project" value="InterPro"/>
</dbReference>
<dbReference type="GO" id="GO:0032259">
    <property type="term" value="P:methylation"/>
    <property type="evidence" value="ECO:0007669"/>
    <property type="project" value="UniProtKB-KW"/>
</dbReference>
<feature type="domain" description="PAC" evidence="18">
    <location>
        <begin position="1226"/>
        <end position="1278"/>
    </location>
</feature>
<dbReference type="InterPro" id="IPR035909">
    <property type="entry name" value="CheB_C"/>
</dbReference>
<dbReference type="SUPFAM" id="SSF52172">
    <property type="entry name" value="CheY-like"/>
    <property type="match status" value="1"/>
</dbReference>
<dbReference type="PRINTS" id="PR00996">
    <property type="entry name" value="CHERMTFRASE"/>
</dbReference>
<dbReference type="Pfam" id="PF00512">
    <property type="entry name" value="HisKA"/>
    <property type="match status" value="1"/>
</dbReference>
<dbReference type="InterPro" id="IPR000780">
    <property type="entry name" value="CheR_MeTrfase"/>
</dbReference>
<dbReference type="PROSITE" id="PS50113">
    <property type="entry name" value="PAC"/>
    <property type="match status" value="2"/>
</dbReference>
<dbReference type="Gene3D" id="1.10.155.10">
    <property type="entry name" value="Chemotaxis receptor methyltransferase CheR, N-terminal domain"/>
    <property type="match status" value="1"/>
</dbReference>
<evidence type="ECO:0000259" key="19">
    <source>
        <dbReference type="PROSITE" id="PS50122"/>
    </source>
</evidence>
<keyword evidence="13" id="KW-0175">Coiled coil</keyword>
<keyword evidence="3 11" id="KW-0145">Chemotaxis</keyword>
<dbReference type="Gene3D" id="3.40.50.2300">
    <property type="match status" value="1"/>
</dbReference>
<dbReference type="InterPro" id="IPR013767">
    <property type="entry name" value="PAS_fold"/>
</dbReference>
<dbReference type="InterPro" id="IPR022641">
    <property type="entry name" value="CheR_N"/>
</dbReference>
<feature type="domain" description="Histidine kinase" evidence="15">
    <location>
        <begin position="1296"/>
        <end position="1513"/>
    </location>
</feature>
<dbReference type="GO" id="GO:0005886">
    <property type="term" value="C:plasma membrane"/>
    <property type="evidence" value="ECO:0007669"/>
    <property type="project" value="UniProtKB-ARBA"/>
</dbReference>
<dbReference type="InterPro" id="IPR036804">
    <property type="entry name" value="CheR_N_sf"/>
</dbReference>
<evidence type="ECO:0000256" key="4">
    <source>
        <dbReference type="ARBA" id="ARBA00022553"/>
    </source>
</evidence>
<dbReference type="Pfam" id="PF01339">
    <property type="entry name" value="CheB_methylest"/>
    <property type="match status" value="1"/>
</dbReference>
<feature type="active site" evidence="11">
    <location>
        <position position="153"/>
    </location>
</feature>
<sequence length="1656" mass="185639">MMSNRNSEVPQPAGDIPKKRCAGGSLPIVGIGASAGGLEALMALLEQLPPDTDMGFVLVQHLDPQHDSTLTQLLSRATSLPVRAATDNLRVEADHVYVITPNTSLGITGGVLKVQPLPQGRVLHRPIDAFFEALAQDQREWAIGVVLSGTASDGRLGLEAIKTAGGVTFVQGDSARYASMPRSAVAAGCVDFVLTPARIAQELARIARHLYAVEHPCAPDAPVQDDAAAAAAHGDEQSTPLSDARPAGRERAESKRAQEDYRKILRLLRDHAGIDFSLYRASTIQRRISRRLVLNTQNTLEEYARFLRGNAQELDALYSDMLVSVTGFFRDAKTFDTLQHEILPKLLRQPGDDPLRVWVLGCSTGQEAYSLAIAYVEAAEQAPRLRKLQIFATDLNDALLDKARQGLYARSLTQDITPERLQRFFVEEENGYRISKALREMVVFARQNLISDPPFSQMDLISCRNLLIYLESNLQKKVLLTLHYALKPQRFLLLGASESGGGFTDLFEPIDKKHKIYIKKAGPMPAFQRSLRKERSERSLPFLPTGQEAAAEDLRGELNAQREADRIVVNRFGPPGVLVNDKLQVLQFRGSTGAYLAPPSGKASFDVLRIARYDLKLALRAAITQATLANDSARRDGVQIEQNGEIRRVNVEVIPLKNLRERCLLILFEDAGAGERLPLPDRQSPRGARLPRDEAAKRIAELETELAETRDYLQSMQEWHEAANEEVQSANEELQSINEELETSKEELESSNEELATVNEEMANRNTELNRLNNDLANLQTSTGLAIVLLGRDLTVRRFTEQAGEQLGLLASDVGRPIDHIRHNLVLDPVAGEASSLDLERLADEAIAHVREVVREVRDSARRWYSLHIRPYLTLDNKLDGAVLVLLDIDARKRSELAIAEARDYAENIIDTVREPLLVLDERLHAERANRAFYRTFGVRRTETLGRCLYELGNRQWDIPRLRELMEQILPQNVPVEDFQVEYGFEQLGRRIMLLNARRIRDPQQQTQRILLAIEDITERRRAETALRESELRYRTLFESMDQGYCVIEMLFDRNGTPTDYRFVEINAAFEKQTGFSAALGKRMRELAPAHEAHWFEIYGKVALTGEPVRFTNEAKALARWFDGYAFRLGGSKSRRVAVLFTDITERKRAEEESARIAAIVESSQDAIVSKDLNGIIQTWNAGAQHIFGYTAQEAIGQPIGIIIPPNHMDEEPNILERIRRGERVDHYETVRQRKDGTLVDISLTVSPILDARGRVSRASKIARDITERKRMERQIQGQAKELAEVSRRKDEFLAMLAHELRNPLAPIFNALQLIGQKGENALHEEAREIIERQVRHMARLIDDLLDVSRITSGRIRLRPERVDLNTIVERAVERMRPLIDRRGQQLSIEPAQQPIWLDADPTRLEQIFGNLLDNASKYSTNNGHIDLRIERDDHRAISRVRDDGEGIAADTLPRIFELFGQAERSLERSEGGLGIGLALVKSLVEMHGGTVDAYSEGLGHGSEFVVRLPVASSQARPADTTGPRTAAPQDCRPRRILIVDDNVDAAKMSALLLRAWGHEARVVHDGPSALQEASGFQPHLILLDIGLPHMDGYEVARRIRRDAQSKNVRIVAVTGYGQDTDRQRSQEAGFDAHLVKPVASTELKELLAGFLLPAE</sequence>
<dbReference type="FunFam" id="3.30.565.10:FF:000006">
    <property type="entry name" value="Sensor histidine kinase WalK"/>
    <property type="match status" value="1"/>
</dbReference>
<evidence type="ECO:0000259" key="15">
    <source>
        <dbReference type="PROSITE" id="PS50109"/>
    </source>
</evidence>
<evidence type="ECO:0000256" key="9">
    <source>
        <dbReference type="ARBA" id="ARBA00023012"/>
    </source>
</evidence>
<dbReference type="eggNOG" id="COG1352">
    <property type="taxonomic scope" value="Bacteria"/>
</dbReference>
<feature type="domain" description="PAC" evidence="18">
    <location>
        <begin position="977"/>
        <end position="1029"/>
    </location>
</feature>
<dbReference type="PANTHER" id="PTHR24422:SF27">
    <property type="entry name" value="PROTEIN-GLUTAMATE O-METHYLTRANSFERASE"/>
    <property type="match status" value="1"/>
</dbReference>
<evidence type="ECO:0000259" key="18">
    <source>
        <dbReference type="PROSITE" id="PS50113"/>
    </source>
</evidence>
<dbReference type="InterPro" id="IPR036890">
    <property type="entry name" value="HATPase_C_sf"/>
</dbReference>
<feature type="modified residue" description="4-aspartylphosphate" evidence="12">
    <location>
        <position position="1585"/>
    </location>
</feature>
<dbReference type="Gene3D" id="3.40.50.180">
    <property type="entry name" value="Methylesterase CheB, C-terminal domain"/>
    <property type="match status" value="1"/>
</dbReference>
<evidence type="ECO:0000259" key="17">
    <source>
        <dbReference type="PROSITE" id="PS50112"/>
    </source>
</evidence>
<feature type="domain" description="PAS" evidence="17">
    <location>
        <begin position="1153"/>
        <end position="1223"/>
    </location>
</feature>
<evidence type="ECO:0000256" key="6">
    <source>
        <dbReference type="ARBA" id="ARBA00022679"/>
    </source>
</evidence>
<gene>
    <name evidence="21" type="ORF">NB231_07712</name>
</gene>
<proteinExistence type="predicted"/>
<dbReference type="GO" id="GO:0008984">
    <property type="term" value="F:protein-glutamate methylesterase activity"/>
    <property type="evidence" value="ECO:0007669"/>
    <property type="project" value="InterPro"/>
</dbReference>
<dbReference type="CDD" id="cd00082">
    <property type="entry name" value="HisKA"/>
    <property type="match status" value="1"/>
</dbReference>
<dbReference type="Gene3D" id="3.40.50.150">
    <property type="entry name" value="Vaccinia Virus protein VP39"/>
    <property type="match status" value="1"/>
</dbReference>
<dbReference type="Pfam" id="PF13188">
    <property type="entry name" value="PAS_8"/>
    <property type="match status" value="1"/>
</dbReference>
<dbReference type="SMART" id="SM00387">
    <property type="entry name" value="HATPase_c"/>
    <property type="match status" value="1"/>
</dbReference>
<feature type="active site" evidence="11">
    <location>
        <position position="34"/>
    </location>
</feature>
<dbReference type="InterPro" id="IPR000014">
    <property type="entry name" value="PAS"/>
</dbReference>
<dbReference type="SUPFAM" id="SSF52738">
    <property type="entry name" value="Methylesterase CheB, C-terminal domain"/>
    <property type="match status" value="1"/>
</dbReference>
<feature type="domain" description="Response regulatory" evidence="16">
    <location>
        <begin position="1536"/>
        <end position="1652"/>
    </location>
</feature>
<dbReference type="SMART" id="SM00388">
    <property type="entry name" value="HisKA"/>
    <property type="match status" value="1"/>
</dbReference>
<dbReference type="RefSeq" id="WP_005001124.1">
    <property type="nucleotide sequence ID" value="NZ_CH672427.1"/>
</dbReference>
<dbReference type="SMART" id="SM00138">
    <property type="entry name" value="MeTrc"/>
    <property type="match status" value="1"/>
</dbReference>
<dbReference type="NCBIfam" id="TIGR00229">
    <property type="entry name" value="sensory_box"/>
    <property type="match status" value="3"/>
</dbReference>
<dbReference type="InterPro" id="IPR050903">
    <property type="entry name" value="Bact_Chemotaxis_MeTrfase"/>
</dbReference>
<evidence type="ECO:0000256" key="3">
    <source>
        <dbReference type="ARBA" id="ARBA00022500"/>
    </source>
</evidence>
<dbReference type="InterPro" id="IPR022642">
    <property type="entry name" value="CheR_C"/>
</dbReference>
<dbReference type="CDD" id="cd16434">
    <property type="entry name" value="CheB-CheR_fusion"/>
    <property type="match status" value="1"/>
</dbReference>
<dbReference type="Gene3D" id="3.30.565.10">
    <property type="entry name" value="Histidine kinase-like ATPase, C-terminal domain"/>
    <property type="match status" value="1"/>
</dbReference>
<evidence type="ECO:0000256" key="10">
    <source>
        <dbReference type="ARBA" id="ARBA00023136"/>
    </source>
</evidence>
<keyword evidence="4 12" id="KW-0597">Phosphoprotein</keyword>
<keyword evidence="8 21" id="KW-0418">Kinase</keyword>
<dbReference type="PROSITE" id="PS50110">
    <property type="entry name" value="RESPONSE_REGULATORY"/>
    <property type="match status" value="1"/>
</dbReference>
<dbReference type="Pfam" id="PF00989">
    <property type="entry name" value="PAS"/>
    <property type="match status" value="1"/>
</dbReference>
<dbReference type="GO" id="GO:0008983">
    <property type="term" value="F:protein-glutamate O-methyltransferase activity"/>
    <property type="evidence" value="ECO:0007669"/>
    <property type="project" value="UniProtKB-EC"/>
</dbReference>
<evidence type="ECO:0000256" key="1">
    <source>
        <dbReference type="ARBA" id="ARBA00000085"/>
    </source>
</evidence>
<dbReference type="GO" id="GO:0000156">
    <property type="term" value="F:phosphorelay response regulator activity"/>
    <property type="evidence" value="ECO:0007669"/>
    <property type="project" value="InterPro"/>
</dbReference>
<keyword evidence="5" id="KW-0489">Methyltransferase</keyword>
<dbReference type="InterPro" id="IPR001610">
    <property type="entry name" value="PAC"/>
</dbReference>
<keyword evidence="6" id="KW-0808">Transferase</keyword>
<keyword evidence="7" id="KW-0949">S-adenosyl-L-methionine</keyword>
<dbReference type="SUPFAM" id="SSF53335">
    <property type="entry name" value="S-adenosyl-L-methionine-dependent methyltransferases"/>
    <property type="match status" value="1"/>
</dbReference>
<dbReference type="InterPro" id="IPR001789">
    <property type="entry name" value="Sig_transdc_resp-reg_receiver"/>
</dbReference>
<dbReference type="InterPro" id="IPR005467">
    <property type="entry name" value="His_kinase_dom"/>
</dbReference>
<dbReference type="eggNOG" id="COG2201">
    <property type="taxonomic scope" value="Bacteria"/>
</dbReference>
<evidence type="ECO:0000256" key="7">
    <source>
        <dbReference type="ARBA" id="ARBA00022691"/>
    </source>
</evidence>
<dbReference type="Gene3D" id="3.30.450.20">
    <property type="entry name" value="PAS domain"/>
    <property type="match status" value="4"/>
</dbReference>
<comment type="catalytic activity">
    <reaction evidence="2">
        <text>L-glutamyl-[protein] + S-adenosyl-L-methionine = [protein]-L-glutamate 5-O-methyl ester + S-adenosyl-L-homocysteine</text>
        <dbReference type="Rhea" id="RHEA:24452"/>
        <dbReference type="Rhea" id="RHEA-COMP:10208"/>
        <dbReference type="Rhea" id="RHEA-COMP:10311"/>
        <dbReference type="ChEBI" id="CHEBI:29973"/>
        <dbReference type="ChEBI" id="CHEBI:57856"/>
        <dbReference type="ChEBI" id="CHEBI:59789"/>
        <dbReference type="ChEBI" id="CHEBI:82795"/>
        <dbReference type="EC" id="2.1.1.80"/>
    </reaction>
</comment>
<dbReference type="Gene3D" id="1.10.287.130">
    <property type="match status" value="1"/>
</dbReference>
<dbReference type="Proteomes" id="UP000003374">
    <property type="component" value="Unassembled WGS sequence"/>
</dbReference>
<dbReference type="Pfam" id="PF03705">
    <property type="entry name" value="CheR_N"/>
    <property type="match status" value="1"/>
</dbReference>
<comment type="catalytic activity">
    <reaction evidence="1">
        <text>ATP + protein L-histidine = ADP + protein N-phospho-L-histidine.</text>
        <dbReference type="EC" id="2.7.13.3"/>
    </reaction>
</comment>
<dbReference type="PROSITE" id="PS50109">
    <property type="entry name" value="HIS_KIN"/>
    <property type="match status" value="1"/>
</dbReference>
<dbReference type="InterPro" id="IPR000700">
    <property type="entry name" value="PAS-assoc_C"/>
</dbReference>
<dbReference type="FunFam" id="1.10.287.130:FF:000001">
    <property type="entry name" value="Two-component sensor histidine kinase"/>
    <property type="match status" value="1"/>
</dbReference>
<evidence type="ECO:0000256" key="14">
    <source>
        <dbReference type="SAM" id="MobiDB-lite"/>
    </source>
</evidence>
<evidence type="ECO:0000259" key="16">
    <source>
        <dbReference type="PROSITE" id="PS50110"/>
    </source>
</evidence>
<evidence type="ECO:0000256" key="12">
    <source>
        <dbReference type="PROSITE-ProRule" id="PRU00169"/>
    </source>
</evidence>
<feature type="active site" evidence="11">
    <location>
        <position position="61"/>
    </location>
</feature>
<feature type="domain" description="PAS" evidence="17">
    <location>
        <begin position="902"/>
        <end position="973"/>
    </location>
</feature>
<dbReference type="InterPro" id="IPR013656">
    <property type="entry name" value="PAS_4"/>
</dbReference>
<dbReference type="InterPro" id="IPR029063">
    <property type="entry name" value="SAM-dependent_MTases_sf"/>
</dbReference>
<evidence type="ECO:0000259" key="20">
    <source>
        <dbReference type="PROSITE" id="PS50123"/>
    </source>
</evidence>
<dbReference type="PROSITE" id="PS50122">
    <property type="entry name" value="CHEB"/>
    <property type="match status" value="1"/>
</dbReference>
<dbReference type="Pfam" id="PF00072">
    <property type="entry name" value="Response_reg"/>
    <property type="match status" value="1"/>
</dbReference>
<dbReference type="Pfam" id="PF08448">
    <property type="entry name" value="PAS_4"/>
    <property type="match status" value="1"/>
</dbReference>
<dbReference type="Pfam" id="PF01739">
    <property type="entry name" value="CheR"/>
    <property type="match status" value="1"/>
</dbReference>
<dbReference type="SUPFAM" id="SSF55874">
    <property type="entry name" value="ATPase domain of HSP90 chaperone/DNA topoisomerase II/histidine kinase"/>
    <property type="match status" value="1"/>
</dbReference>
<accession>A4BTD7</accession>
<keyword evidence="10" id="KW-0472">Membrane</keyword>
<dbReference type="SMART" id="SM00086">
    <property type="entry name" value="PAC"/>
    <property type="match status" value="3"/>
</dbReference>
<keyword evidence="9" id="KW-0902">Two-component regulatory system</keyword>
<dbReference type="PROSITE" id="PS50112">
    <property type="entry name" value="PAS"/>
    <property type="match status" value="2"/>
</dbReference>
<dbReference type="Pfam" id="PF13596">
    <property type="entry name" value="PAS_10"/>
    <property type="match status" value="1"/>
</dbReference>
<dbReference type="OrthoDB" id="9816309at2"/>
<dbReference type="InterPro" id="IPR035965">
    <property type="entry name" value="PAS-like_dom_sf"/>
</dbReference>
<dbReference type="GO" id="GO:0006935">
    <property type="term" value="P:chemotaxis"/>
    <property type="evidence" value="ECO:0007669"/>
    <property type="project" value="UniProtKB-UniRule"/>
</dbReference>
<dbReference type="GO" id="GO:0000155">
    <property type="term" value="F:phosphorelay sensor kinase activity"/>
    <property type="evidence" value="ECO:0007669"/>
    <property type="project" value="InterPro"/>
</dbReference>
<dbReference type="GO" id="GO:0006355">
    <property type="term" value="P:regulation of DNA-templated transcription"/>
    <property type="evidence" value="ECO:0007669"/>
    <property type="project" value="InterPro"/>
</dbReference>
<feature type="domain" description="CheR-type methyltransferase" evidence="20">
    <location>
        <begin position="257"/>
        <end position="520"/>
    </location>
</feature>
<feature type="domain" description="CheB-type methylesterase" evidence="19">
    <location>
        <begin position="22"/>
        <end position="203"/>
    </location>
</feature>
<keyword evidence="11" id="KW-0378">Hydrolase</keyword>
<dbReference type="STRING" id="314278.NB231_07712"/>
<name>A4BTD7_9GAMM</name>
<protein>
    <submittedName>
        <fullName evidence="21">Signal Transduction Histidine Kinase (STHK) with CheB and CheR activity</fullName>
    </submittedName>
</protein>
<evidence type="ECO:0000313" key="22">
    <source>
        <dbReference type="Proteomes" id="UP000003374"/>
    </source>
</evidence>
<dbReference type="PROSITE" id="PS50123">
    <property type="entry name" value="CHER"/>
    <property type="match status" value="1"/>
</dbReference>
<dbReference type="InterPro" id="IPR003594">
    <property type="entry name" value="HATPase_dom"/>
</dbReference>
<evidence type="ECO:0000313" key="21">
    <source>
        <dbReference type="EMBL" id="EAR21039.1"/>
    </source>
</evidence>
<keyword evidence="22" id="KW-1185">Reference proteome</keyword>
<dbReference type="PANTHER" id="PTHR24422">
    <property type="entry name" value="CHEMOTAXIS PROTEIN METHYLTRANSFERASE"/>
    <property type="match status" value="1"/>
</dbReference>
<dbReference type="CDD" id="cd00130">
    <property type="entry name" value="PAS"/>
    <property type="match status" value="2"/>
</dbReference>
<dbReference type="eggNOG" id="COG2205">
    <property type="taxonomic scope" value="Bacteria"/>
</dbReference>
<dbReference type="SMART" id="SM00091">
    <property type="entry name" value="PAS"/>
    <property type="match status" value="2"/>
</dbReference>